<evidence type="ECO:0000313" key="2">
    <source>
        <dbReference type="Proteomes" id="UP001066276"/>
    </source>
</evidence>
<evidence type="ECO:0008006" key="3">
    <source>
        <dbReference type="Google" id="ProtNLM"/>
    </source>
</evidence>
<gene>
    <name evidence="1" type="ORF">NDU88_011498</name>
</gene>
<name>A0AAV7PYL5_PLEWA</name>
<reference evidence="1" key="1">
    <citation type="journal article" date="2022" name="bioRxiv">
        <title>Sequencing and chromosome-scale assembly of the giantPleurodeles waltlgenome.</title>
        <authorList>
            <person name="Brown T."/>
            <person name="Elewa A."/>
            <person name="Iarovenko S."/>
            <person name="Subramanian E."/>
            <person name="Araus A.J."/>
            <person name="Petzold A."/>
            <person name="Susuki M."/>
            <person name="Suzuki K.-i.T."/>
            <person name="Hayashi T."/>
            <person name="Toyoda A."/>
            <person name="Oliveira C."/>
            <person name="Osipova E."/>
            <person name="Leigh N.D."/>
            <person name="Simon A."/>
            <person name="Yun M.H."/>
        </authorList>
    </citation>
    <scope>NUCLEOTIDE SEQUENCE</scope>
    <source>
        <strain evidence="1">20211129_DDA</strain>
        <tissue evidence="1">Liver</tissue>
    </source>
</reference>
<evidence type="ECO:0000313" key="1">
    <source>
        <dbReference type="EMBL" id="KAJ1133201.1"/>
    </source>
</evidence>
<protein>
    <recommendedName>
        <fullName evidence="3">Reverse transcriptase zinc-binding domain-containing protein</fullName>
    </recommendedName>
</protein>
<organism evidence="1 2">
    <name type="scientific">Pleurodeles waltl</name>
    <name type="common">Iberian ribbed newt</name>
    <dbReference type="NCBI Taxonomy" id="8319"/>
    <lineage>
        <taxon>Eukaryota</taxon>
        <taxon>Metazoa</taxon>
        <taxon>Chordata</taxon>
        <taxon>Craniata</taxon>
        <taxon>Vertebrata</taxon>
        <taxon>Euteleostomi</taxon>
        <taxon>Amphibia</taxon>
        <taxon>Batrachia</taxon>
        <taxon>Caudata</taxon>
        <taxon>Salamandroidea</taxon>
        <taxon>Salamandridae</taxon>
        <taxon>Pleurodelinae</taxon>
        <taxon>Pleurodeles</taxon>
    </lineage>
</organism>
<dbReference type="Proteomes" id="UP001066276">
    <property type="component" value="Chromosome 7"/>
</dbReference>
<sequence length="111" mass="12623">MVEISDGNFTLPIDLWGNLMPIDKVGGWWKKSVSVLYEVVKPAPLRKNHLYTLHRAYISPEKLSKIKKGEVIKCLKCGSVGATDVHMFWDCPSIRLFWEEVCDTVSAMLGR</sequence>
<comment type="caution">
    <text evidence="1">The sequence shown here is derived from an EMBL/GenBank/DDBJ whole genome shotgun (WGS) entry which is preliminary data.</text>
</comment>
<accession>A0AAV7PYL5</accession>
<dbReference type="AlphaFoldDB" id="A0AAV7PYL5"/>
<proteinExistence type="predicted"/>
<keyword evidence="2" id="KW-1185">Reference proteome</keyword>
<dbReference type="EMBL" id="JANPWB010000011">
    <property type="protein sequence ID" value="KAJ1133201.1"/>
    <property type="molecule type" value="Genomic_DNA"/>
</dbReference>